<evidence type="ECO:0000313" key="3">
    <source>
        <dbReference type="EMBL" id="GLQ22525.1"/>
    </source>
</evidence>
<comment type="similarity">
    <text evidence="1">Belongs to the barstar family.</text>
</comment>
<dbReference type="Proteomes" id="UP001161391">
    <property type="component" value="Unassembled WGS sequence"/>
</dbReference>
<dbReference type="SUPFAM" id="SSF52038">
    <property type="entry name" value="Barstar-related"/>
    <property type="match status" value="1"/>
</dbReference>
<reference evidence="3" key="2">
    <citation type="submission" date="2023-01" db="EMBL/GenBank/DDBJ databases">
        <title>Draft genome sequence of Algimonas ampicilliniresistens strain NBRC 108219.</title>
        <authorList>
            <person name="Sun Q."/>
            <person name="Mori K."/>
        </authorList>
    </citation>
    <scope>NUCLEOTIDE SEQUENCE</scope>
    <source>
        <strain evidence="3">NBRC 108219</strain>
    </source>
</reference>
<proteinExistence type="inferred from homology"/>
<dbReference type="InterPro" id="IPR035905">
    <property type="entry name" value="Barstar-like_sf"/>
</dbReference>
<feature type="domain" description="Barstar (barnase inhibitor)" evidence="2">
    <location>
        <begin position="15"/>
        <end position="87"/>
    </location>
</feature>
<dbReference type="Pfam" id="PF01337">
    <property type="entry name" value="Barstar"/>
    <property type="match status" value="1"/>
</dbReference>
<evidence type="ECO:0000256" key="1">
    <source>
        <dbReference type="ARBA" id="ARBA00006845"/>
    </source>
</evidence>
<protein>
    <recommendedName>
        <fullName evidence="2">Barstar (barnase inhibitor) domain-containing protein</fullName>
    </recommendedName>
</protein>
<name>A0ABQ5V618_9PROT</name>
<dbReference type="InterPro" id="IPR000468">
    <property type="entry name" value="Barstar"/>
</dbReference>
<dbReference type="EMBL" id="BSNK01000001">
    <property type="protein sequence ID" value="GLQ22525.1"/>
    <property type="molecule type" value="Genomic_DNA"/>
</dbReference>
<accession>A0ABQ5V618</accession>
<evidence type="ECO:0000259" key="2">
    <source>
        <dbReference type="Pfam" id="PF01337"/>
    </source>
</evidence>
<evidence type="ECO:0000313" key="4">
    <source>
        <dbReference type="Proteomes" id="UP001161391"/>
    </source>
</evidence>
<sequence length="98" mass="11129">MKIQSNKNIFHVKIGKDVSNKSALFDVFSTALQFPSYFQNNWDSFEECLNDLSWLGDGIVLLSHESWRDNALSKDKTYSNILSDLDENAAMPIVIEGI</sequence>
<dbReference type="RefSeq" id="WP_284386977.1">
    <property type="nucleotide sequence ID" value="NZ_BSNK01000001.1"/>
</dbReference>
<gene>
    <name evidence="3" type="ORF">GCM10007853_03990</name>
</gene>
<comment type="caution">
    <text evidence="3">The sequence shown here is derived from an EMBL/GenBank/DDBJ whole genome shotgun (WGS) entry which is preliminary data.</text>
</comment>
<keyword evidence="4" id="KW-1185">Reference proteome</keyword>
<reference evidence="3" key="1">
    <citation type="journal article" date="2014" name="Int. J. Syst. Evol. Microbiol.">
        <title>Complete genome of a new Firmicutes species belonging to the dominant human colonic microbiota ('Ruminococcus bicirculans') reveals two chromosomes and a selective capacity to utilize plant glucans.</title>
        <authorList>
            <consortium name="NISC Comparative Sequencing Program"/>
            <person name="Wegmann U."/>
            <person name="Louis P."/>
            <person name="Goesmann A."/>
            <person name="Henrissat B."/>
            <person name="Duncan S.H."/>
            <person name="Flint H.J."/>
        </authorList>
    </citation>
    <scope>NUCLEOTIDE SEQUENCE</scope>
    <source>
        <strain evidence="3">NBRC 108219</strain>
    </source>
</reference>
<organism evidence="3 4">
    <name type="scientific">Algimonas ampicilliniresistens</name>
    <dbReference type="NCBI Taxonomy" id="1298735"/>
    <lineage>
        <taxon>Bacteria</taxon>
        <taxon>Pseudomonadati</taxon>
        <taxon>Pseudomonadota</taxon>
        <taxon>Alphaproteobacteria</taxon>
        <taxon>Maricaulales</taxon>
        <taxon>Robiginitomaculaceae</taxon>
        <taxon>Algimonas</taxon>
    </lineage>
</organism>
<dbReference type="Gene3D" id="3.30.370.10">
    <property type="entry name" value="Barstar-like"/>
    <property type="match status" value="1"/>
</dbReference>